<comment type="similarity">
    <text evidence="2">Belongs to the PBP/GOBP family.</text>
</comment>
<evidence type="ECO:0000256" key="1">
    <source>
        <dbReference type="ARBA" id="ARBA00004613"/>
    </source>
</evidence>
<dbReference type="SUPFAM" id="SSF47565">
    <property type="entry name" value="Insect pheromone/odorant-binding proteins"/>
    <property type="match status" value="1"/>
</dbReference>
<dbReference type="PANTHER" id="PTHR21066">
    <property type="entry name" value="ODORANT-BINDING PROTEIN 59A-RELATED"/>
    <property type="match status" value="1"/>
</dbReference>
<dbReference type="InterPro" id="IPR052295">
    <property type="entry name" value="Odorant-binding_protein"/>
</dbReference>
<protein>
    <recommendedName>
        <fullName evidence="8">OBP47-like domain-containing protein</fullName>
    </recommendedName>
</protein>
<keyword evidence="10" id="KW-1185">Reference proteome</keyword>
<feature type="signal peptide" evidence="7">
    <location>
        <begin position="1"/>
        <end position="20"/>
    </location>
</feature>
<feature type="chain" id="PRO_5039897209" description="OBP47-like domain-containing protein" evidence="7">
    <location>
        <begin position="21"/>
        <end position="187"/>
    </location>
</feature>
<organism evidence="9 10">
    <name type="scientific">Polypedilum vanderplanki</name>
    <name type="common">Sleeping chironomid midge</name>
    <dbReference type="NCBI Taxonomy" id="319348"/>
    <lineage>
        <taxon>Eukaryota</taxon>
        <taxon>Metazoa</taxon>
        <taxon>Ecdysozoa</taxon>
        <taxon>Arthropoda</taxon>
        <taxon>Hexapoda</taxon>
        <taxon>Insecta</taxon>
        <taxon>Pterygota</taxon>
        <taxon>Neoptera</taxon>
        <taxon>Endopterygota</taxon>
        <taxon>Diptera</taxon>
        <taxon>Nematocera</taxon>
        <taxon>Chironomoidea</taxon>
        <taxon>Chironomidae</taxon>
        <taxon>Chironominae</taxon>
        <taxon>Polypedilum</taxon>
        <taxon>Polypedilum</taxon>
    </lineage>
</organism>
<keyword evidence="4" id="KW-0964">Secreted</keyword>
<proteinExistence type="inferred from homology"/>
<dbReference type="EMBL" id="JADBJN010000002">
    <property type="protein sequence ID" value="KAG5679059.1"/>
    <property type="molecule type" value="Genomic_DNA"/>
</dbReference>
<dbReference type="GO" id="GO:0005576">
    <property type="term" value="C:extracellular region"/>
    <property type="evidence" value="ECO:0007669"/>
    <property type="project" value="UniProtKB-SubCell"/>
</dbReference>
<keyword evidence="7" id="KW-0732">Signal</keyword>
<dbReference type="Proteomes" id="UP001107558">
    <property type="component" value="Chromosome 2"/>
</dbReference>
<dbReference type="OrthoDB" id="7730192at2759"/>
<keyword evidence="6" id="KW-0552">Olfaction</keyword>
<evidence type="ECO:0000256" key="3">
    <source>
        <dbReference type="ARBA" id="ARBA00022448"/>
    </source>
</evidence>
<comment type="subcellular location">
    <subcellularLocation>
        <location evidence="1">Secreted</location>
    </subcellularLocation>
</comment>
<accession>A0A9J6CBE1</accession>
<evidence type="ECO:0000256" key="2">
    <source>
        <dbReference type="ARBA" id="ARBA00008098"/>
    </source>
</evidence>
<reference evidence="9" key="1">
    <citation type="submission" date="2021-03" db="EMBL/GenBank/DDBJ databases">
        <title>Chromosome level genome of the anhydrobiotic midge Polypedilum vanderplanki.</title>
        <authorList>
            <person name="Yoshida Y."/>
            <person name="Kikawada T."/>
            <person name="Gusev O."/>
        </authorList>
    </citation>
    <scope>NUCLEOTIDE SEQUENCE</scope>
    <source>
        <strain evidence="9">NIAS01</strain>
        <tissue evidence="9">Whole body or cell culture</tissue>
    </source>
</reference>
<feature type="domain" description="OBP47-like" evidence="8">
    <location>
        <begin position="60"/>
        <end position="179"/>
    </location>
</feature>
<dbReference type="InterPro" id="IPR054577">
    <property type="entry name" value="OBP47-like_dom"/>
</dbReference>
<sequence>MTQQFLKIFLLFSALVHINAQTSNCAPPPSLLPEQCCAIPSFFNDADLIKCKTASNIELSRVKRFATSRMELGTCYLHCVFESTGVTLGGGRVLDTNKLLQILSKETPNEPQTLQVISAAVSHCINDLNSGTMKIRSPTLYNCSTIPSAIMSCVHKNFFLNCPSNRFQATSQCYQLKDYIQRCAVTI</sequence>
<dbReference type="InterPro" id="IPR036728">
    <property type="entry name" value="PBP_GOBP_sf"/>
</dbReference>
<dbReference type="Pfam" id="PF22651">
    <property type="entry name" value="OBP47_like"/>
    <property type="match status" value="1"/>
</dbReference>
<evidence type="ECO:0000256" key="6">
    <source>
        <dbReference type="ARBA" id="ARBA00022725"/>
    </source>
</evidence>
<name>A0A9J6CBE1_POLVA</name>
<evidence type="ECO:0000313" key="10">
    <source>
        <dbReference type="Proteomes" id="UP001107558"/>
    </source>
</evidence>
<dbReference type="AlphaFoldDB" id="A0A9J6CBE1"/>
<gene>
    <name evidence="9" type="ORF">PVAND_008656</name>
</gene>
<evidence type="ECO:0000256" key="4">
    <source>
        <dbReference type="ARBA" id="ARBA00022525"/>
    </source>
</evidence>
<evidence type="ECO:0000313" key="9">
    <source>
        <dbReference type="EMBL" id="KAG5679059.1"/>
    </source>
</evidence>
<evidence type="ECO:0000256" key="5">
    <source>
        <dbReference type="ARBA" id="ARBA00022606"/>
    </source>
</evidence>
<dbReference type="PANTHER" id="PTHR21066:SF3">
    <property type="entry name" value="IP02236P"/>
    <property type="match status" value="1"/>
</dbReference>
<evidence type="ECO:0000256" key="7">
    <source>
        <dbReference type="SAM" id="SignalP"/>
    </source>
</evidence>
<keyword evidence="5" id="KW-0716">Sensory transduction</keyword>
<evidence type="ECO:0000259" key="8">
    <source>
        <dbReference type="Pfam" id="PF22651"/>
    </source>
</evidence>
<keyword evidence="3" id="KW-0813">Transport</keyword>
<dbReference type="Gene3D" id="1.10.238.270">
    <property type="match status" value="1"/>
</dbReference>
<dbReference type="GO" id="GO:0007608">
    <property type="term" value="P:sensory perception of smell"/>
    <property type="evidence" value="ECO:0007669"/>
    <property type="project" value="UniProtKB-KW"/>
</dbReference>
<dbReference type="GO" id="GO:0005549">
    <property type="term" value="F:odorant binding"/>
    <property type="evidence" value="ECO:0007669"/>
    <property type="project" value="InterPro"/>
</dbReference>
<comment type="caution">
    <text evidence="9">The sequence shown here is derived from an EMBL/GenBank/DDBJ whole genome shotgun (WGS) entry which is preliminary data.</text>
</comment>